<reference evidence="2 3" key="1">
    <citation type="submission" date="2018-06" db="EMBL/GenBank/DDBJ databases">
        <title>Comparative genomics reveals the genomic features of Rhizophagus irregularis, R. cerebriforme, R. diaphanum and Gigaspora rosea, and their symbiotic lifestyle signature.</title>
        <authorList>
            <person name="Morin E."/>
            <person name="San Clemente H."/>
            <person name="Chen E.C.H."/>
            <person name="De La Providencia I."/>
            <person name="Hainaut M."/>
            <person name="Kuo A."/>
            <person name="Kohler A."/>
            <person name="Murat C."/>
            <person name="Tang N."/>
            <person name="Roy S."/>
            <person name="Loubradou J."/>
            <person name="Henrissat B."/>
            <person name="Grigoriev I.V."/>
            <person name="Corradi N."/>
            <person name="Roux C."/>
            <person name="Martin F.M."/>
        </authorList>
    </citation>
    <scope>NUCLEOTIDE SEQUENCE [LARGE SCALE GENOMIC DNA]</scope>
    <source>
        <strain evidence="2 3">DAOM 194757</strain>
    </source>
</reference>
<evidence type="ECO:0000313" key="2">
    <source>
        <dbReference type="EMBL" id="RIB24178.1"/>
    </source>
</evidence>
<dbReference type="AlphaFoldDB" id="A0A397VQG9"/>
<name>A0A397VQG9_9GLOM</name>
<keyword evidence="1" id="KW-0732">Signal</keyword>
<protein>
    <submittedName>
        <fullName evidence="2">Uncharacterized protein</fullName>
    </submittedName>
</protein>
<evidence type="ECO:0000313" key="3">
    <source>
        <dbReference type="Proteomes" id="UP000266673"/>
    </source>
</evidence>
<dbReference type="Proteomes" id="UP000266673">
    <property type="component" value="Unassembled WGS sequence"/>
</dbReference>
<keyword evidence="3" id="KW-1185">Reference proteome</keyword>
<feature type="signal peptide" evidence="1">
    <location>
        <begin position="1"/>
        <end position="33"/>
    </location>
</feature>
<accession>A0A397VQG9</accession>
<dbReference type="EMBL" id="QKWP01000227">
    <property type="protein sequence ID" value="RIB24178.1"/>
    <property type="molecule type" value="Genomic_DNA"/>
</dbReference>
<evidence type="ECO:0000256" key="1">
    <source>
        <dbReference type="SAM" id="SignalP"/>
    </source>
</evidence>
<gene>
    <name evidence="2" type="ORF">C2G38_2070565</name>
</gene>
<proteinExistence type="predicted"/>
<sequence length="71" mass="8396">MNQLIHPIIKSVLRNCLCGWLFRLFLTPPLGHAKLIFRLHYMESENLGIKKLDQQSYFFRQSYRTITVSIG</sequence>
<feature type="chain" id="PRO_5017257090" evidence="1">
    <location>
        <begin position="34"/>
        <end position="71"/>
    </location>
</feature>
<comment type="caution">
    <text evidence="2">The sequence shown here is derived from an EMBL/GenBank/DDBJ whole genome shotgun (WGS) entry which is preliminary data.</text>
</comment>
<organism evidence="2 3">
    <name type="scientific">Gigaspora rosea</name>
    <dbReference type="NCBI Taxonomy" id="44941"/>
    <lineage>
        <taxon>Eukaryota</taxon>
        <taxon>Fungi</taxon>
        <taxon>Fungi incertae sedis</taxon>
        <taxon>Mucoromycota</taxon>
        <taxon>Glomeromycotina</taxon>
        <taxon>Glomeromycetes</taxon>
        <taxon>Diversisporales</taxon>
        <taxon>Gigasporaceae</taxon>
        <taxon>Gigaspora</taxon>
    </lineage>
</organism>